<dbReference type="OrthoDB" id="9791535at2"/>
<evidence type="ECO:0000313" key="2">
    <source>
        <dbReference type="Proteomes" id="UP000006851"/>
    </source>
</evidence>
<dbReference type="eggNOG" id="COG1433">
    <property type="taxonomic scope" value="Bacteria"/>
</dbReference>
<dbReference type="Proteomes" id="UP000006851">
    <property type="component" value="Chromosome"/>
</dbReference>
<dbReference type="NCBIfam" id="TIGR01909">
    <property type="entry name" value="C_GCAxxG_C_C"/>
    <property type="match status" value="1"/>
</dbReference>
<dbReference type="Pfam" id="PF09719">
    <property type="entry name" value="C_GCAxxG_C_C"/>
    <property type="match status" value="1"/>
</dbReference>
<dbReference type="KEGG" id="cgo:Corgl_0786"/>
<name>F2NBU0_CORGP</name>
<dbReference type="STRING" id="700015.Corgl_0786"/>
<dbReference type="InterPro" id="IPR010181">
    <property type="entry name" value="CGCAxxGCC_motif"/>
</dbReference>
<accession>F2NBU0</accession>
<organism evidence="1 2">
    <name type="scientific">Coriobacterium glomerans (strain ATCC 49209 / DSM 20642 / JCM 10262 / PW2)</name>
    <dbReference type="NCBI Taxonomy" id="700015"/>
    <lineage>
        <taxon>Bacteria</taxon>
        <taxon>Bacillati</taxon>
        <taxon>Actinomycetota</taxon>
        <taxon>Coriobacteriia</taxon>
        <taxon>Coriobacteriales</taxon>
        <taxon>Coriobacteriaceae</taxon>
        <taxon>Coriobacterium</taxon>
    </lineage>
</organism>
<sequence length="152" mass="15867">MASTDLNAKRETLKARAAAYHERGFNCAQCVVCSFAPEIALDADTAFRLAEGLGLGMGGMSETCGALSGAVMVLGQLVSRGPLDPTTKAATYRLARDAASRFQQLTGSTICGTIKGVGSSSAPLRSCPECIENAIDILTDLISQKHRSDLAI</sequence>
<gene>
    <name evidence="1" type="ordered locus">Corgl_0786</name>
</gene>
<dbReference type="RefSeq" id="WP_013708642.1">
    <property type="nucleotide sequence ID" value="NC_015389.1"/>
</dbReference>
<keyword evidence="2" id="KW-1185">Reference proteome</keyword>
<protein>
    <submittedName>
        <fullName evidence="1">C_GCAxxG_C_C family protein</fullName>
    </submittedName>
</protein>
<evidence type="ECO:0000313" key="1">
    <source>
        <dbReference type="EMBL" id="AEB06899.1"/>
    </source>
</evidence>
<proteinExistence type="predicted"/>
<dbReference type="EMBL" id="CP002628">
    <property type="protein sequence ID" value="AEB06899.1"/>
    <property type="molecule type" value="Genomic_DNA"/>
</dbReference>
<reference evidence="2" key="1">
    <citation type="journal article" date="2013" name="Stand. Genomic Sci.">
        <title>Complete genome sequence of Coriobacterium glomerans type strain (PW2(T)) from the midgut of Pyrrhocoris apterus L. (red soldier bug).</title>
        <authorList>
            <person name="Stackebrandt E."/>
            <person name="Zeytun A."/>
            <person name="Lapidus A."/>
            <person name="Nolan M."/>
            <person name="Lucas S."/>
            <person name="Hammon N."/>
            <person name="Deshpande S."/>
            <person name="Cheng J.F."/>
            <person name="Tapia R."/>
            <person name="Goodwin L.A."/>
            <person name="Pitluck S."/>
            <person name="Liolios K."/>
            <person name="Pagani I."/>
            <person name="Ivanova N."/>
            <person name="Mavromatis K."/>
            <person name="Mikhailova N."/>
            <person name="Huntemann M."/>
            <person name="Pati A."/>
            <person name="Chen A."/>
            <person name="Palaniappan K."/>
            <person name="Chang Y.J."/>
            <person name="Land M."/>
            <person name="Hauser L."/>
            <person name="Rohde M."/>
            <person name="Pukall R."/>
            <person name="Goker M."/>
            <person name="Detter J.C."/>
            <person name="Woyke T."/>
            <person name="Bristow J."/>
            <person name="Eisen J.A."/>
            <person name="Markowitz V."/>
            <person name="Hugenholtz P."/>
            <person name="Kyrpides N.C."/>
            <person name="Klenk H.P."/>
        </authorList>
    </citation>
    <scope>NUCLEOTIDE SEQUENCE</scope>
    <source>
        <strain evidence="2">ATCC 49209 / DSM 20642 / JCM 10262 / PW2</strain>
    </source>
</reference>
<dbReference type="AlphaFoldDB" id="F2NBU0"/>
<dbReference type="HOGENOM" id="CLU_091283_2_1_11"/>